<evidence type="ECO:0000313" key="3">
    <source>
        <dbReference type="Proteomes" id="UP000663720"/>
    </source>
</evidence>
<evidence type="ECO:0000313" key="2">
    <source>
        <dbReference type="EMBL" id="QTA79458.1"/>
    </source>
</evidence>
<dbReference type="EMBL" id="CP061799">
    <property type="protein sequence ID" value="QTA79458.1"/>
    <property type="molecule type" value="Genomic_DNA"/>
</dbReference>
<dbReference type="AlphaFoldDB" id="A0A975B633"/>
<feature type="compositionally biased region" description="Basic and acidic residues" evidence="1">
    <location>
        <begin position="1"/>
        <end position="16"/>
    </location>
</feature>
<dbReference type="Proteomes" id="UP000663720">
    <property type="component" value="Chromosome"/>
</dbReference>
<organism evidence="2 3">
    <name type="scientific">Desulfonema limicola</name>
    <dbReference type="NCBI Taxonomy" id="45656"/>
    <lineage>
        <taxon>Bacteria</taxon>
        <taxon>Pseudomonadati</taxon>
        <taxon>Thermodesulfobacteriota</taxon>
        <taxon>Desulfobacteria</taxon>
        <taxon>Desulfobacterales</taxon>
        <taxon>Desulfococcaceae</taxon>
        <taxon>Desulfonema</taxon>
    </lineage>
</organism>
<proteinExistence type="predicted"/>
<accession>A0A975B633</accession>
<protein>
    <submittedName>
        <fullName evidence="2">Uncharacterized protein</fullName>
    </submittedName>
</protein>
<reference evidence="2" key="1">
    <citation type="journal article" date="2021" name="Microb. Physiol.">
        <title>Proteogenomic Insights into the Physiology of Marine, Sulfate-Reducing, Filamentous Desulfonema limicola and Desulfonema magnum.</title>
        <authorList>
            <person name="Schnaars V."/>
            <person name="Wohlbrand L."/>
            <person name="Scheve S."/>
            <person name="Hinrichs C."/>
            <person name="Reinhardt R."/>
            <person name="Rabus R."/>
        </authorList>
    </citation>
    <scope>NUCLEOTIDE SEQUENCE</scope>
    <source>
        <strain evidence="2">5ac10</strain>
    </source>
</reference>
<keyword evidence="3" id="KW-1185">Reference proteome</keyword>
<dbReference type="KEGG" id="dli:dnl_17290"/>
<sequence>MTDSIKKNPDRQRDPDIANSEKAMRRAAMAARKKAYQFGHGIIIIHNGKIMDIPVDKDLNLLYEKGVVIKEL</sequence>
<dbReference type="RefSeq" id="WP_207691209.1">
    <property type="nucleotide sequence ID" value="NZ_CP061799.1"/>
</dbReference>
<gene>
    <name evidence="2" type="ORF">dnl_17290</name>
</gene>
<feature type="region of interest" description="Disordered" evidence="1">
    <location>
        <begin position="1"/>
        <end position="24"/>
    </location>
</feature>
<evidence type="ECO:0000256" key="1">
    <source>
        <dbReference type="SAM" id="MobiDB-lite"/>
    </source>
</evidence>
<name>A0A975B633_9BACT</name>